<dbReference type="Proteomes" id="UP001183414">
    <property type="component" value="Unassembled WGS sequence"/>
</dbReference>
<protein>
    <submittedName>
        <fullName evidence="2">AAA family ATPase</fullName>
    </submittedName>
</protein>
<gene>
    <name evidence="2" type="ORF">RM572_00795</name>
</gene>
<dbReference type="InterPro" id="IPR027417">
    <property type="entry name" value="P-loop_NTPase"/>
</dbReference>
<feature type="compositionally biased region" description="Low complexity" evidence="1">
    <location>
        <begin position="299"/>
        <end position="331"/>
    </location>
</feature>
<feature type="region of interest" description="Disordered" evidence="1">
    <location>
        <begin position="465"/>
        <end position="493"/>
    </location>
</feature>
<organism evidence="2 3">
    <name type="scientific">Streptomyces hazeniae</name>
    <dbReference type="NCBI Taxonomy" id="3075538"/>
    <lineage>
        <taxon>Bacteria</taxon>
        <taxon>Bacillati</taxon>
        <taxon>Actinomycetota</taxon>
        <taxon>Actinomycetes</taxon>
        <taxon>Kitasatosporales</taxon>
        <taxon>Streptomycetaceae</taxon>
        <taxon>Streptomyces</taxon>
    </lineage>
</organism>
<sequence>MEFAFAPATRESAMARIALQGPAGSGKTKTALRLAEGLAAGGPIGLVDTERRSALKYAPVPGRPDIEAHEFLHLPMDNHDPRNLIKAVRVAETAGVAVLIVDTWSHFWNGRGGLLEIVDQAGQRPGSGGSFGAWREANPIEQDMLDALLNFRGHLIVTMRTRGDYVIEGTKVKKVGIKAVQREGTEYEVDVVMDLVEGTGTVTKTRYTPLDGMVEHHPGEEVAAVILEQLGQGVNPVDAFLEELYAEGQTYHGALALHTRAKARNLLAAEAVHPVTGEVRPLEELIREHGTALKEAEQPKQPTQQQGQAPAGQGEAPARPAEQAPNGQEAQQQDEGEDAPATDGELHAALGSGHPEVEAAAAEELDRRASGPITPEQMKEVSDLFHRLGQKTPDAKLNAASLIVGRPVQSPDALTAHDATRCLEFLHTYVGAPNGREQMEEMLHHLADDAVRDGGELGDQVTAVRAEHPEPPPGSSYDDRAWAAAAATAAGAH</sequence>
<dbReference type="EMBL" id="JAVREQ010000001">
    <property type="protein sequence ID" value="MDT0377313.1"/>
    <property type="molecule type" value="Genomic_DNA"/>
</dbReference>
<reference evidence="3" key="1">
    <citation type="submission" date="2023-07" db="EMBL/GenBank/DDBJ databases">
        <title>30 novel species of actinomycetes from the DSMZ collection.</title>
        <authorList>
            <person name="Nouioui I."/>
        </authorList>
    </citation>
    <scope>NUCLEOTIDE SEQUENCE [LARGE SCALE GENOMIC DNA]</scope>
    <source>
        <strain evidence="3">DSM 42041</strain>
    </source>
</reference>
<keyword evidence="3" id="KW-1185">Reference proteome</keyword>
<dbReference type="Pfam" id="PF13479">
    <property type="entry name" value="AAA_24"/>
    <property type="match status" value="1"/>
</dbReference>
<evidence type="ECO:0000256" key="1">
    <source>
        <dbReference type="SAM" id="MobiDB-lite"/>
    </source>
</evidence>
<accession>A0ABU2NNT8</accession>
<name>A0ABU2NNT8_9ACTN</name>
<evidence type="ECO:0000313" key="3">
    <source>
        <dbReference type="Proteomes" id="UP001183414"/>
    </source>
</evidence>
<dbReference type="RefSeq" id="WP_311671317.1">
    <property type="nucleotide sequence ID" value="NZ_JAVREQ010000001.1"/>
</dbReference>
<evidence type="ECO:0000313" key="2">
    <source>
        <dbReference type="EMBL" id="MDT0377313.1"/>
    </source>
</evidence>
<comment type="caution">
    <text evidence="2">The sequence shown here is derived from an EMBL/GenBank/DDBJ whole genome shotgun (WGS) entry which is preliminary data.</text>
</comment>
<feature type="compositionally biased region" description="Low complexity" evidence="1">
    <location>
        <begin position="482"/>
        <end position="493"/>
    </location>
</feature>
<dbReference type="SUPFAM" id="SSF52540">
    <property type="entry name" value="P-loop containing nucleoside triphosphate hydrolases"/>
    <property type="match status" value="1"/>
</dbReference>
<proteinExistence type="predicted"/>
<feature type="region of interest" description="Disordered" evidence="1">
    <location>
        <begin position="293"/>
        <end position="349"/>
    </location>
</feature>